<dbReference type="Ensembl" id="ENSCSRT00000012872.1">
    <property type="protein sequence ID" value="ENSCSRP00000012375.1"/>
    <property type="gene ID" value="ENSCSRG00000009213.1"/>
</dbReference>
<dbReference type="AlphaFoldDB" id="A0A8C3XP59"/>
<dbReference type="GO" id="GO:0006886">
    <property type="term" value="P:intracellular protein transport"/>
    <property type="evidence" value="ECO:0007669"/>
    <property type="project" value="TreeGrafter"/>
</dbReference>
<dbReference type="InterPro" id="IPR028091">
    <property type="entry name" value="FAM91_N_dom"/>
</dbReference>
<evidence type="ECO:0000313" key="2">
    <source>
        <dbReference type="Ensembl" id="ENSCSRP00000012375.1"/>
    </source>
</evidence>
<dbReference type="Proteomes" id="UP000694403">
    <property type="component" value="Unplaced"/>
</dbReference>
<proteinExistence type="predicted"/>
<dbReference type="Pfam" id="PF14647">
    <property type="entry name" value="FAM91_N"/>
    <property type="match status" value="1"/>
</dbReference>
<evidence type="ECO:0000313" key="3">
    <source>
        <dbReference type="Proteomes" id="UP000694403"/>
    </source>
</evidence>
<reference evidence="2" key="2">
    <citation type="submission" date="2025-09" db="UniProtKB">
        <authorList>
            <consortium name="Ensembl"/>
        </authorList>
    </citation>
    <scope>IDENTIFICATION</scope>
</reference>
<accession>A0A8C3XP59</accession>
<dbReference type="InterPro" id="IPR039199">
    <property type="entry name" value="FAM91"/>
</dbReference>
<name>A0A8C3XP59_CHESE</name>
<dbReference type="PANTHER" id="PTHR28441">
    <property type="entry name" value="PROTEIN FAM91A1"/>
    <property type="match status" value="1"/>
</dbReference>
<dbReference type="GO" id="GO:0005802">
    <property type="term" value="C:trans-Golgi network"/>
    <property type="evidence" value="ECO:0007669"/>
    <property type="project" value="TreeGrafter"/>
</dbReference>
<feature type="domain" description="FAM91 N-terminal" evidence="1">
    <location>
        <begin position="8"/>
        <end position="106"/>
    </location>
</feature>
<reference evidence="2" key="1">
    <citation type="submission" date="2025-08" db="UniProtKB">
        <authorList>
            <consortium name="Ensembl"/>
        </authorList>
    </citation>
    <scope>IDENTIFICATION</scope>
</reference>
<organism evidence="2 3">
    <name type="scientific">Chelydra serpentina</name>
    <name type="common">Snapping turtle</name>
    <name type="synonym">Testudo serpentina</name>
    <dbReference type="NCBI Taxonomy" id="8475"/>
    <lineage>
        <taxon>Eukaryota</taxon>
        <taxon>Metazoa</taxon>
        <taxon>Chordata</taxon>
        <taxon>Craniata</taxon>
        <taxon>Vertebrata</taxon>
        <taxon>Euteleostomi</taxon>
        <taxon>Archelosauria</taxon>
        <taxon>Testudinata</taxon>
        <taxon>Testudines</taxon>
        <taxon>Cryptodira</taxon>
        <taxon>Durocryptodira</taxon>
        <taxon>Americhelydia</taxon>
        <taxon>Chelydroidea</taxon>
        <taxon>Chelydridae</taxon>
        <taxon>Chelydra</taxon>
    </lineage>
</organism>
<evidence type="ECO:0000259" key="1">
    <source>
        <dbReference type="Pfam" id="PF14647"/>
    </source>
</evidence>
<dbReference type="GO" id="GO:0099041">
    <property type="term" value="P:vesicle tethering to Golgi"/>
    <property type="evidence" value="ECO:0007669"/>
    <property type="project" value="TreeGrafter"/>
</dbReference>
<sequence length="125" mass="14999">MNIDVEFHIRHNYPWARLPASIRQGLGNSQREYEKQVVLYSIRNQLRYRNNLVKHVKKEERKYYEELLKYSRDHLMLYPYHLSDIMVKVICLSGFLGFYNITVRDLIIINSKHIIFGTVLASLLQ</sequence>
<protein>
    <recommendedName>
        <fullName evidence="1">FAM91 N-terminal domain-containing protein</fullName>
    </recommendedName>
</protein>
<dbReference type="PANTHER" id="PTHR28441:SF2">
    <property type="entry name" value="PROTEIN FAM91A1"/>
    <property type="match status" value="1"/>
</dbReference>
<dbReference type="GO" id="GO:0031410">
    <property type="term" value="C:cytoplasmic vesicle"/>
    <property type="evidence" value="ECO:0007669"/>
    <property type="project" value="TreeGrafter"/>
</dbReference>
<keyword evidence="3" id="KW-1185">Reference proteome</keyword>